<evidence type="ECO:0000256" key="2">
    <source>
        <dbReference type="SAM" id="SignalP"/>
    </source>
</evidence>
<dbReference type="InterPro" id="IPR052557">
    <property type="entry name" value="CAP/Cytokinesis_protein"/>
</dbReference>
<dbReference type="SMART" id="SM00460">
    <property type="entry name" value="TGc"/>
    <property type="match status" value="1"/>
</dbReference>
<dbReference type="PANTHER" id="PTHR46333:SF2">
    <property type="entry name" value="CYTOKINESIS PROTEIN 3"/>
    <property type="match status" value="1"/>
</dbReference>
<accession>A0ABY8HV93</accession>
<evidence type="ECO:0000259" key="3">
    <source>
        <dbReference type="SMART" id="SM00460"/>
    </source>
</evidence>
<evidence type="ECO:0000313" key="4">
    <source>
        <dbReference type="EMBL" id="WFQ93547.1"/>
    </source>
</evidence>
<dbReference type="Gene3D" id="3.10.620.30">
    <property type="match status" value="1"/>
</dbReference>
<gene>
    <name evidence="4" type="ORF">MFERI15181_00464</name>
</gene>
<feature type="region of interest" description="Disordered" evidence="1">
    <location>
        <begin position="41"/>
        <end position="95"/>
    </location>
</feature>
<dbReference type="SUPFAM" id="SSF54001">
    <property type="entry name" value="Cysteine proteinases"/>
    <property type="match status" value="1"/>
</dbReference>
<dbReference type="PROSITE" id="PS51257">
    <property type="entry name" value="PROKAR_LIPOPROTEIN"/>
    <property type="match status" value="1"/>
</dbReference>
<dbReference type="Pfam" id="PF01841">
    <property type="entry name" value="Transglut_core"/>
    <property type="match status" value="1"/>
</dbReference>
<keyword evidence="5" id="KW-1185">Reference proteome</keyword>
<dbReference type="InterPro" id="IPR038765">
    <property type="entry name" value="Papain-like_cys_pep_sf"/>
</dbReference>
<feature type="chain" id="PRO_5045544373" evidence="2">
    <location>
        <begin position="21"/>
        <end position="747"/>
    </location>
</feature>
<keyword evidence="2" id="KW-0732">Signal</keyword>
<feature type="domain" description="Transglutaminase-like" evidence="3">
    <location>
        <begin position="331"/>
        <end position="391"/>
    </location>
</feature>
<keyword evidence="4" id="KW-0449">Lipoprotein</keyword>
<protein>
    <submittedName>
        <fullName evidence="4">Lipoprotein</fullName>
    </submittedName>
</protein>
<proteinExistence type="predicted"/>
<feature type="signal peptide" evidence="2">
    <location>
        <begin position="1"/>
        <end position="20"/>
    </location>
</feature>
<sequence>MKKLQSYLKLLSIGSVIVLAGTTISCSSINNSATRNFVIPTINRRPNNSSSESNSNEDYRNNTTPENNHPISNNNQGSNHNSNNNYSNNEVIIPTDSNANNGQTFYSSISNLNHNLTSLDNTYLENVNKSFNAINVDDSEIKNIILKGDLPLNFYSHPQYKLETQNIILDKFENAQTKLKLIDTKTKEEVSSQEIKWYQRISYPEDKVITGDDDQDKSTFLLSNDGTIKWKETKETDGRIVDEKIARLWANYKGYLYSATVTIYSEHKSKILKDENDAIKKAKKIVEEEGWNNLPTLEKLTKAYEWITKEVKYDYDFTSGPILKNQNAHSALVNLKTVCTGYAKGFKLILDELGIPCRFMEGESKREASLAKHAWNLVQVDNEWYHADTTSDRTNSHTNFNFFLNTNDDFSPSDIFDNNFKNQGSRLRNLKFKNFVETEEDVLVLIDNNFNPTNKQVNRLNLVIDRGNFKIVKKALEERHLDVKNWSYGVNTSASPNKSVIYTFNESNIDVTDVKITNIERYNNKNAIKVEFDKEVSDLKVGNFNINNALIKKVEELQNGKIYVLYLEHFSNFGEVQVKLESIKRKDYKFDLNATQNVKFNIKKQEKPNIKIQSLDTNKIKILNSTNNLEYNFNNNSWKDVPRDAILRDATIGKLYIRYKETDNSPSSDVTVIEIHKANDVDKLVKLLNNNMIIGLDNSMEYKKEDESNWTSVTKTVLKNPKKGTYLIRAKANETTLASDISKVEIR</sequence>
<dbReference type="InterPro" id="IPR002931">
    <property type="entry name" value="Transglutaminase-like"/>
</dbReference>
<feature type="compositionally biased region" description="Low complexity" evidence="1">
    <location>
        <begin position="43"/>
        <end position="56"/>
    </location>
</feature>
<feature type="compositionally biased region" description="Low complexity" evidence="1">
    <location>
        <begin position="72"/>
        <end position="89"/>
    </location>
</feature>
<evidence type="ECO:0000313" key="5">
    <source>
        <dbReference type="Proteomes" id="UP001214039"/>
    </source>
</evidence>
<dbReference type="NCBIfam" id="NF045980">
    <property type="entry name" value="MAG6410_fam_LP"/>
    <property type="match status" value="1"/>
</dbReference>
<dbReference type="RefSeq" id="WP_278299761.1">
    <property type="nucleotide sequence ID" value="NZ_CP113498.1"/>
</dbReference>
<evidence type="ECO:0000256" key="1">
    <source>
        <dbReference type="SAM" id="MobiDB-lite"/>
    </source>
</evidence>
<dbReference type="EMBL" id="CP113498">
    <property type="protein sequence ID" value="WFQ93547.1"/>
    <property type="molecule type" value="Genomic_DNA"/>
</dbReference>
<reference evidence="4" key="1">
    <citation type="submission" date="2022-11" db="EMBL/GenBank/DDBJ databases">
        <title>Comparative genomic analysis of Mycoplasma feriruminatoris and the Mycoplasma mycoides cluster.</title>
        <authorList>
            <person name="Baby V."/>
            <person name="Ambroset C."/>
            <person name="Gaurivaud P."/>
            <person name="Boury C."/>
            <person name="Guichoux E."/>
            <person name="Lartigue C."/>
            <person name="Tardy F."/>
            <person name="Sirand-Pugnet P."/>
        </authorList>
    </citation>
    <scope>NUCLEOTIDE SEQUENCE [LARGE SCALE GENOMIC DNA]</scope>
    <source>
        <strain evidence="4">L15181</strain>
    </source>
</reference>
<dbReference type="PANTHER" id="PTHR46333">
    <property type="entry name" value="CYTOKINESIS PROTEIN 3"/>
    <property type="match status" value="1"/>
</dbReference>
<dbReference type="Proteomes" id="UP001214039">
    <property type="component" value="Chromosome"/>
</dbReference>
<organism evidence="4 5">
    <name type="scientific">Mycoplasma feriruminatoris</name>
    <dbReference type="NCBI Taxonomy" id="1179777"/>
    <lineage>
        <taxon>Bacteria</taxon>
        <taxon>Bacillati</taxon>
        <taxon>Mycoplasmatota</taxon>
        <taxon>Mollicutes</taxon>
        <taxon>Mycoplasmataceae</taxon>
        <taxon>Mycoplasma</taxon>
    </lineage>
</organism>
<name>A0ABY8HV93_9MOLU</name>